<organism evidence="2 3">
    <name type="scientific">Durusdinium trenchii</name>
    <dbReference type="NCBI Taxonomy" id="1381693"/>
    <lineage>
        <taxon>Eukaryota</taxon>
        <taxon>Sar</taxon>
        <taxon>Alveolata</taxon>
        <taxon>Dinophyceae</taxon>
        <taxon>Suessiales</taxon>
        <taxon>Symbiodiniaceae</taxon>
        <taxon>Durusdinium</taxon>
    </lineage>
</organism>
<evidence type="ECO:0000313" key="2">
    <source>
        <dbReference type="EMBL" id="CAK9079369.1"/>
    </source>
</evidence>
<name>A0ABP0PWS4_9DINO</name>
<dbReference type="Proteomes" id="UP001642464">
    <property type="component" value="Unassembled WGS sequence"/>
</dbReference>
<comment type="caution">
    <text evidence="2">The sequence shown here is derived from an EMBL/GenBank/DDBJ whole genome shotgun (WGS) entry which is preliminary data.</text>
</comment>
<feature type="transmembrane region" description="Helical" evidence="1">
    <location>
        <begin position="67"/>
        <end position="93"/>
    </location>
</feature>
<evidence type="ECO:0000313" key="3">
    <source>
        <dbReference type="Proteomes" id="UP001642464"/>
    </source>
</evidence>
<protein>
    <submittedName>
        <fullName evidence="2">Uncharacterized protein</fullName>
    </submittedName>
</protein>
<keyword evidence="1" id="KW-1133">Transmembrane helix</keyword>
<proteinExistence type="predicted"/>
<dbReference type="EMBL" id="CAXAMM010038600">
    <property type="protein sequence ID" value="CAK9079369.1"/>
    <property type="molecule type" value="Genomic_DNA"/>
</dbReference>
<keyword evidence="3" id="KW-1185">Reference proteome</keyword>
<sequence>VVRSEPTFGGRHINHLTEIELQSCVQDAFKDMLISGRFRIDCKGEGGEARVELFDNPFQGNFSDLQALRMVVIGTWFTLLMCGLLVTYSLFCFAREGSWNFRSAAYLVFTWELEQRRTYRVLGFLLAGGICTMVLHSLMVKSFAKTSIYNVDAVKFLKMQFDLAVVIYSVKLILYPGTPVHRWEHSPIRHVLFKRHFVHLFSQSNDKLGAFLLDALWRANHGQMEALKHQMYHPQDAYVFLNLANDQQEAEANTKIRFGFCDEICPHEFSDTSESDTSINLKLP</sequence>
<gene>
    <name evidence="2" type="ORF">SCF082_LOCUS37875</name>
</gene>
<feature type="non-terminal residue" evidence="2">
    <location>
        <position position="1"/>
    </location>
</feature>
<feature type="transmembrane region" description="Helical" evidence="1">
    <location>
        <begin position="121"/>
        <end position="140"/>
    </location>
</feature>
<evidence type="ECO:0000256" key="1">
    <source>
        <dbReference type="SAM" id="Phobius"/>
    </source>
</evidence>
<keyword evidence="1" id="KW-0472">Membrane</keyword>
<reference evidence="2 3" key="1">
    <citation type="submission" date="2024-02" db="EMBL/GenBank/DDBJ databases">
        <authorList>
            <person name="Chen Y."/>
            <person name="Shah S."/>
            <person name="Dougan E. K."/>
            <person name="Thang M."/>
            <person name="Chan C."/>
        </authorList>
    </citation>
    <scope>NUCLEOTIDE SEQUENCE [LARGE SCALE GENOMIC DNA]</scope>
</reference>
<accession>A0ABP0PWS4</accession>
<keyword evidence="1" id="KW-0812">Transmembrane</keyword>